<comment type="caution">
    <text evidence="2">The sequence shown here is derived from an EMBL/GenBank/DDBJ whole genome shotgun (WGS) entry which is preliminary data.</text>
</comment>
<gene>
    <name evidence="2" type="ORF">WKI71_22325</name>
</gene>
<proteinExistence type="predicted"/>
<evidence type="ECO:0000256" key="1">
    <source>
        <dbReference type="SAM" id="MobiDB-lite"/>
    </source>
</evidence>
<feature type="region of interest" description="Disordered" evidence="1">
    <location>
        <begin position="1"/>
        <end position="24"/>
    </location>
</feature>
<protein>
    <submittedName>
        <fullName evidence="2">Uncharacterized protein</fullName>
    </submittedName>
</protein>
<name>A0ABU8UPR2_9ACTN</name>
<evidence type="ECO:0000313" key="2">
    <source>
        <dbReference type="EMBL" id="MEJ8670165.1"/>
    </source>
</evidence>
<evidence type="ECO:0000313" key="3">
    <source>
        <dbReference type="Proteomes" id="UP001376459"/>
    </source>
</evidence>
<reference evidence="2 3" key="1">
    <citation type="submission" date="2024-03" db="EMBL/GenBank/DDBJ databases">
        <title>Novel Streptomyces species of biotechnological and ecological value are a feature of Machair soil.</title>
        <authorList>
            <person name="Prole J.R."/>
            <person name="Goodfellow M."/>
            <person name="Allenby N."/>
            <person name="Ward A.C."/>
        </authorList>
    </citation>
    <scope>NUCLEOTIDE SEQUENCE [LARGE SCALE GENOMIC DNA]</scope>
    <source>
        <strain evidence="2 3">MS1.AVA.1</strain>
    </source>
</reference>
<dbReference type="EMBL" id="JBBKAK010000001">
    <property type="protein sequence ID" value="MEJ8670165.1"/>
    <property type="molecule type" value="Genomic_DNA"/>
</dbReference>
<organism evidence="2 3">
    <name type="scientific">Streptomyces machairae</name>
    <dbReference type="NCBI Taxonomy" id="3134109"/>
    <lineage>
        <taxon>Bacteria</taxon>
        <taxon>Bacillati</taxon>
        <taxon>Actinomycetota</taxon>
        <taxon>Actinomycetes</taxon>
        <taxon>Kitasatosporales</taxon>
        <taxon>Streptomycetaceae</taxon>
        <taxon>Streptomyces</taxon>
    </lineage>
</organism>
<keyword evidence="3" id="KW-1185">Reference proteome</keyword>
<dbReference type="Proteomes" id="UP001376459">
    <property type="component" value="Unassembled WGS sequence"/>
</dbReference>
<accession>A0ABU8UPR2</accession>
<sequence length="60" mass="6575">MLSAQGACQGPGIETVRSQEGPQVGQVPGAVQVFSDRYEVQRRGAEHARRNLNLLRAQEQ</sequence>